<accession>A0ABR0B3P8</accession>
<proteinExistence type="predicted"/>
<comment type="caution">
    <text evidence="1">The sequence shown here is derived from an EMBL/GenBank/DDBJ whole genome shotgun (WGS) entry which is preliminary data.</text>
</comment>
<keyword evidence="2" id="KW-1185">Reference proteome</keyword>
<dbReference type="EMBL" id="JAOYFB010000040">
    <property type="protein sequence ID" value="KAK4036313.1"/>
    <property type="molecule type" value="Genomic_DNA"/>
</dbReference>
<gene>
    <name evidence="1" type="ORF">OUZ56_028374</name>
</gene>
<protein>
    <submittedName>
        <fullName evidence="1">Uncharacterized protein</fullName>
    </submittedName>
</protein>
<name>A0ABR0B3P8_9CRUS</name>
<dbReference type="Proteomes" id="UP001234178">
    <property type="component" value="Unassembled WGS sequence"/>
</dbReference>
<sequence>MIRCQAIFRLAAYTLFHHPDLGNTKHRLGPETNLKIERQKSSSPEIAKPAIRNQLEIRKHKELSPDRNTVVTSRRPRNNNKVMNKWVKRAISNPIICIFPVSDNSRNLLPHKIATTERVTWTNKKPINICKISAKFISGKVLEPNVFARTIRHPETIFQR</sequence>
<organism evidence="1 2">
    <name type="scientific">Daphnia magna</name>
    <dbReference type="NCBI Taxonomy" id="35525"/>
    <lineage>
        <taxon>Eukaryota</taxon>
        <taxon>Metazoa</taxon>
        <taxon>Ecdysozoa</taxon>
        <taxon>Arthropoda</taxon>
        <taxon>Crustacea</taxon>
        <taxon>Branchiopoda</taxon>
        <taxon>Diplostraca</taxon>
        <taxon>Cladocera</taxon>
        <taxon>Anomopoda</taxon>
        <taxon>Daphniidae</taxon>
        <taxon>Daphnia</taxon>
    </lineage>
</organism>
<evidence type="ECO:0000313" key="2">
    <source>
        <dbReference type="Proteomes" id="UP001234178"/>
    </source>
</evidence>
<reference evidence="1 2" key="1">
    <citation type="journal article" date="2023" name="Nucleic Acids Res.">
        <title>The hologenome of Daphnia magna reveals possible DNA methylation and microbiome-mediated evolution of the host genome.</title>
        <authorList>
            <person name="Chaturvedi A."/>
            <person name="Li X."/>
            <person name="Dhandapani V."/>
            <person name="Marshall H."/>
            <person name="Kissane S."/>
            <person name="Cuenca-Cambronero M."/>
            <person name="Asole G."/>
            <person name="Calvet F."/>
            <person name="Ruiz-Romero M."/>
            <person name="Marangio P."/>
            <person name="Guigo R."/>
            <person name="Rago D."/>
            <person name="Mirbahai L."/>
            <person name="Eastwood N."/>
            <person name="Colbourne J.K."/>
            <person name="Zhou J."/>
            <person name="Mallon E."/>
            <person name="Orsini L."/>
        </authorList>
    </citation>
    <scope>NUCLEOTIDE SEQUENCE [LARGE SCALE GENOMIC DNA]</scope>
    <source>
        <strain evidence="1">LRV0_1</strain>
    </source>
</reference>
<evidence type="ECO:0000313" key="1">
    <source>
        <dbReference type="EMBL" id="KAK4036313.1"/>
    </source>
</evidence>